<dbReference type="InterPro" id="IPR016064">
    <property type="entry name" value="NAD/diacylglycerol_kinase_sf"/>
</dbReference>
<gene>
    <name evidence="3" type="ORF">GCM10011349_07070</name>
</gene>
<dbReference type="InterPro" id="IPR017438">
    <property type="entry name" value="ATP-NAD_kinase_N"/>
</dbReference>
<keyword evidence="1" id="KW-0472">Membrane</keyword>
<dbReference type="Proteomes" id="UP000605099">
    <property type="component" value="Unassembled WGS sequence"/>
</dbReference>
<name>A0ABQ2J9U0_9SPHN</name>
<evidence type="ECO:0000313" key="3">
    <source>
        <dbReference type="EMBL" id="GGN43203.1"/>
    </source>
</evidence>
<reference evidence="4" key="1">
    <citation type="journal article" date="2019" name="Int. J. Syst. Evol. Microbiol.">
        <title>The Global Catalogue of Microorganisms (GCM) 10K type strain sequencing project: providing services to taxonomists for standard genome sequencing and annotation.</title>
        <authorList>
            <consortium name="The Broad Institute Genomics Platform"/>
            <consortium name="The Broad Institute Genome Sequencing Center for Infectious Disease"/>
            <person name="Wu L."/>
            <person name="Ma J."/>
        </authorList>
    </citation>
    <scope>NUCLEOTIDE SEQUENCE [LARGE SCALE GENOMIC DNA]</scope>
    <source>
        <strain evidence="4">CGMCC 1.6784</strain>
    </source>
</reference>
<dbReference type="InterPro" id="IPR001206">
    <property type="entry name" value="Diacylglycerol_kinase_cat_dom"/>
</dbReference>
<evidence type="ECO:0000259" key="2">
    <source>
        <dbReference type="PROSITE" id="PS50146"/>
    </source>
</evidence>
<evidence type="ECO:0000256" key="1">
    <source>
        <dbReference type="SAM" id="Phobius"/>
    </source>
</evidence>
<feature type="domain" description="DAGKc" evidence="2">
    <location>
        <begin position="74"/>
        <end position="177"/>
    </location>
</feature>
<keyword evidence="1" id="KW-0812">Transmembrane</keyword>
<dbReference type="Pfam" id="PF00781">
    <property type="entry name" value="DAGK_cat"/>
    <property type="match status" value="1"/>
</dbReference>
<keyword evidence="3" id="KW-0418">Kinase</keyword>
<sequence length="361" mass="39380">MILPSGVPTYAPVHGTIYEFETLPLFGKTSRPDQTGPMRSARRGRAVPLVGIVRNPRSHRNKGVAAEMADCSNILTETPRTREELFHTLGEFARRGIDYLVVDGGDGTVRDVLSCGAEVFGDDWPSLIVLPKGKTNALTVDLGLPNHWSLAEALAAAHEGYTVTRRPLRISSLENPGEGRCIQGFILGTGAFSIATEAGQEAHRRGAFNSFAVGLTVLWGILQTLFGRSGNPWRKCTPTRIIDRHTGRSLPHPGPGRADERFLTVATTFEKFPLGARPFGRNPAPGLKMAVIDWPVRWVIALLPAVLFGLYGRFLTRKGAQRFYASELELDIGGPFILDGEAFPAGRYVLDEGPQLTFVVP</sequence>
<comment type="caution">
    <text evidence="3">The sequence shown here is derived from an EMBL/GenBank/DDBJ whole genome shotgun (WGS) entry which is preliminary data.</text>
</comment>
<organism evidence="3 4">
    <name type="scientific">Novosphingobium indicum</name>
    <dbReference type="NCBI Taxonomy" id="462949"/>
    <lineage>
        <taxon>Bacteria</taxon>
        <taxon>Pseudomonadati</taxon>
        <taxon>Pseudomonadota</taxon>
        <taxon>Alphaproteobacteria</taxon>
        <taxon>Sphingomonadales</taxon>
        <taxon>Sphingomonadaceae</taxon>
        <taxon>Novosphingobium</taxon>
    </lineage>
</organism>
<protein>
    <submittedName>
        <fullName evidence="3">Diacylglycerol kinase</fullName>
    </submittedName>
</protein>
<dbReference type="Gene3D" id="3.40.50.10330">
    <property type="entry name" value="Probable inorganic polyphosphate/atp-NAD kinase, domain 1"/>
    <property type="match status" value="1"/>
</dbReference>
<evidence type="ECO:0000313" key="4">
    <source>
        <dbReference type="Proteomes" id="UP000605099"/>
    </source>
</evidence>
<dbReference type="EMBL" id="BMLK01000003">
    <property type="protein sequence ID" value="GGN43203.1"/>
    <property type="molecule type" value="Genomic_DNA"/>
</dbReference>
<feature type="transmembrane region" description="Helical" evidence="1">
    <location>
        <begin position="296"/>
        <end position="314"/>
    </location>
</feature>
<keyword evidence="1" id="KW-1133">Transmembrane helix</keyword>
<keyword evidence="4" id="KW-1185">Reference proteome</keyword>
<dbReference type="SUPFAM" id="SSF111331">
    <property type="entry name" value="NAD kinase/diacylglycerol kinase-like"/>
    <property type="match status" value="1"/>
</dbReference>
<accession>A0ABQ2J9U0</accession>
<dbReference type="PROSITE" id="PS50146">
    <property type="entry name" value="DAGK"/>
    <property type="match status" value="1"/>
</dbReference>
<dbReference type="GO" id="GO:0016301">
    <property type="term" value="F:kinase activity"/>
    <property type="evidence" value="ECO:0007669"/>
    <property type="project" value="UniProtKB-KW"/>
</dbReference>
<proteinExistence type="predicted"/>
<keyword evidence="3" id="KW-0808">Transferase</keyword>